<dbReference type="Gene3D" id="3.40.50.2300">
    <property type="match status" value="2"/>
</dbReference>
<dbReference type="InterPro" id="IPR028082">
    <property type="entry name" value="Peripla_BP_I"/>
</dbReference>
<dbReference type="SMART" id="SM00354">
    <property type="entry name" value="HTH_LACI"/>
    <property type="match status" value="1"/>
</dbReference>
<keyword evidence="3" id="KW-0238">DNA-binding</keyword>
<dbReference type="KEGG" id="minf:MESINF_0970"/>
<dbReference type="GO" id="GO:0000976">
    <property type="term" value="F:transcription cis-regulatory region binding"/>
    <property type="evidence" value="ECO:0007669"/>
    <property type="project" value="TreeGrafter"/>
</dbReference>
<gene>
    <name evidence="6" type="ORF">MESINF_0970</name>
</gene>
<dbReference type="Pfam" id="PF13377">
    <property type="entry name" value="Peripla_BP_3"/>
    <property type="match status" value="1"/>
</dbReference>
<evidence type="ECO:0000259" key="5">
    <source>
        <dbReference type="PROSITE" id="PS50932"/>
    </source>
</evidence>
<dbReference type="PROSITE" id="PS50932">
    <property type="entry name" value="HTH_LACI_2"/>
    <property type="match status" value="1"/>
</dbReference>
<dbReference type="SUPFAM" id="SSF47413">
    <property type="entry name" value="lambda repressor-like DNA-binding domains"/>
    <property type="match status" value="1"/>
</dbReference>
<keyword evidence="4" id="KW-0804">Transcription</keyword>
<sequence>MAGKTTIKDIAKSLGISPSTVSRALSNGPGVGGDLRERIRKVASQLNYVPNSSAKSLRTRKTKTIGLIVSDIRNPFFLEFMGGVETVLFPREFKFIVCNTGEDSKKEEIYIRWLMEHGVEGIISSPYQDREGNNNGTFYKKAMNSGIHVVFYDRLIEGISNIDSVTLDNEQAIMNGVFYLKDRGHERIALCLHKRGIYTIEERYSGFKKACAILGIHPDDRWVLEDMVNYSVSLDKLRSILTLADRPTAVISTNQYLNETVVRAARELGLDIPADLSLMGFDDSSLNELIDPPVTTIRQPVVDMGKIAATLLLGRIDGDRGEQTRVVLKAELLERCSVASPAGK</sequence>
<dbReference type="PANTHER" id="PTHR30146:SF148">
    <property type="entry name" value="HTH-TYPE TRANSCRIPTIONAL REPRESSOR PURR-RELATED"/>
    <property type="match status" value="1"/>
</dbReference>
<keyword evidence="7" id="KW-1185">Reference proteome</keyword>
<dbReference type="Proteomes" id="UP000250796">
    <property type="component" value="Chromosome MESINF"/>
</dbReference>
<dbReference type="CDD" id="cd01392">
    <property type="entry name" value="HTH_LacI"/>
    <property type="match status" value="1"/>
</dbReference>
<dbReference type="PANTHER" id="PTHR30146">
    <property type="entry name" value="LACI-RELATED TRANSCRIPTIONAL REPRESSOR"/>
    <property type="match status" value="1"/>
</dbReference>
<dbReference type="RefSeq" id="WP_231936867.1">
    <property type="nucleotide sequence ID" value="NZ_LS974202.1"/>
</dbReference>
<accession>A0A7Z7PNP0</accession>
<keyword evidence="1" id="KW-0678">Repressor</keyword>
<evidence type="ECO:0000256" key="4">
    <source>
        <dbReference type="ARBA" id="ARBA00023163"/>
    </source>
</evidence>
<proteinExistence type="predicted"/>
<dbReference type="CDD" id="cd06267">
    <property type="entry name" value="PBP1_LacI_sugar_binding-like"/>
    <property type="match status" value="1"/>
</dbReference>
<dbReference type="AlphaFoldDB" id="A0A7Z7PNP0"/>
<dbReference type="EMBL" id="LS974202">
    <property type="protein sequence ID" value="SSC12419.1"/>
    <property type="molecule type" value="Genomic_DNA"/>
</dbReference>
<evidence type="ECO:0000313" key="7">
    <source>
        <dbReference type="Proteomes" id="UP000250796"/>
    </source>
</evidence>
<evidence type="ECO:0000256" key="2">
    <source>
        <dbReference type="ARBA" id="ARBA00023015"/>
    </source>
</evidence>
<name>A0A7Z7PNP0_9BACT</name>
<organism evidence="6 7">
    <name type="scientific">Mesotoga infera</name>
    <dbReference type="NCBI Taxonomy" id="1236046"/>
    <lineage>
        <taxon>Bacteria</taxon>
        <taxon>Thermotogati</taxon>
        <taxon>Thermotogota</taxon>
        <taxon>Thermotogae</taxon>
        <taxon>Kosmotogales</taxon>
        <taxon>Kosmotogaceae</taxon>
        <taxon>Mesotoga</taxon>
    </lineage>
</organism>
<reference evidence="6 7" key="1">
    <citation type="submission" date="2017-01" db="EMBL/GenBank/DDBJ databases">
        <authorList>
            <person name="Erauso G."/>
        </authorList>
    </citation>
    <scope>NUCLEOTIDE SEQUENCE [LARGE SCALE GENOMIC DNA]</scope>
    <source>
        <strain evidence="6">MESINF1</strain>
    </source>
</reference>
<dbReference type="InterPro" id="IPR046335">
    <property type="entry name" value="LacI/GalR-like_sensor"/>
</dbReference>
<dbReference type="Pfam" id="PF00356">
    <property type="entry name" value="LacI"/>
    <property type="match status" value="1"/>
</dbReference>
<feature type="domain" description="HTH lacI-type" evidence="5">
    <location>
        <begin position="5"/>
        <end position="59"/>
    </location>
</feature>
<dbReference type="SUPFAM" id="SSF53822">
    <property type="entry name" value="Periplasmic binding protein-like I"/>
    <property type="match status" value="1"/>
</dbReference>
<dbReference type="InterPro" id="IPR010982">
    <property type="entry name" value="Lambda_DNA-bd_dom_sf"/>
</dbReference>
<protein>
    <submittedName>
        <fullName evidence="6">Transcriptional regulator</fullName>
    </submittedName>
</protein>
<evidence type="ECO:0000313" key="6">
    <source>
        <dbReference type="EMBL" id="SSC12419.1"/>
    </source>
</evidence>
<evidence type="ECO:0000256" key="3">
    <source>
        <dbReference type="ARBA" id="ARBA00023125"/>
    </source>
</evidence>
<keyword evidence="2" id="KW-0805">Transcription regulation</keyword>
<dbReference type="GO" id="GO:0003700">
    <property type="term" value="F:DNA-binding transcription factor activity"/>
    <property type="evidence" value="ECO:0007669"/>
    <property type="project" value="TreeGrafter"/>
</dbReference>
<evidence type="ECO:0000256" key="1">
    <source>
        <dbReference type="ARBA" id="ARBA00022491"/>
    </source>
</evidence>
<dbReference type="InterPro" id="IPR000843">
    <property type="entry name" value="HTH_LacI"/>
</dbReference>
<dbReference type="Gene3D" id="1.10.260.40">
    <property type="entry name" value="lambda repressor-like DNA-binding domains"/>
    <property type="match status" value="1"/>
</dbReference>